<proteinExistence type="predicted"/>
<reference evidence="3" key="2">
    <citation type="submission" date="2023-05" db="EMBL/GenBank/DDBJ databases">
        <authorList>
            <person name="Schelkunov M.I."/>
        </authorList>
    </citation>
    <scope>NUCLEOTIDE SEQUENCE</scope>
    <source>
        <strain evidence="3">Hsosn_3</strain>
        <tissue evidence="3">Leaf</tissue>
    </source>
</reference>
<dbReference type="Proteomes" id="UP001237642">
    <property type="component" value="Unassembled WGS sequence"/>
</dbReference>
<dbReference type="PANTHER" id="PTHR33743">
    <property type="entry name" value="PROTEIN GOLVEN 6-RELATED"/>
    <property type="match status" value="1"/>
</dbReference>
<feature type="compositionally biased region" description="Basic and acidic residues" evidence="1">
    <location>
        <begin position="69"/>
        <end position="78"/>
    </location>
</feature>
<dbReference type="AlphaFoldDB" id="A0AAD8NCM1"/>
<dbReference type="PANTHER" id="PTHR33743:SF19">
    <property type="entry name" value="PROTEIN GOLVEN 6"/>
    <property type="match status" value="1"/>
</dbReference>
<feature type="region of interest" description="Disordered" evidence="1">
    <location>
        <begin position="32"/>
        <end position="120"/>
    </location>
</feature>
<evidence type="ECO:0000256" key="1">
    <source>
        <dbReference type="SAM" id="MobiDB-lite"/>
    </source>
</evidence>
<gene>
    <name evidence="3" type="ORF">POM88_003091</name>
</gene>
<evidence type="ECO:0000256" key="2">
    <source>
        <dbReference type="SAM" id="SignalP"/>
    </source>
</evidence>
<comment type="caution">
    <text evidence="3">The sequence shown here is derived from an EMBL/GenBank/DDBJ whole genome shotgun (WGS) entry which is preliminary data.</text>
</comment>
<accession>A0AAD8NCM1</accession>
<protein>
    <submittedName>
        <fullName evidence="3">Auxin-induced protein like</fullName>
    </submittedName>
</protein>
<feature type="compositionally biased region" description="Low complexity" evidence="1">
    <location>
        <begin position="32"/>
        <end position="45"/>
    </location>
</feature>
<evidence type="ECO:0000313" key="3">
    <source>
        <dbReference type="EMBL" id="KAK1403486.1"/>
    </source>
</evidence>
<dbReference type="EMBL" id="JAUIZM010000001">
    <property type="protein sequence ID" value="KAK1403486.1"/>
    <property type="molecule type" value="Genomic_DNA"/>
</dbReference>
<sequence length="120" mass="13323">MKNISFLISLLLLTTLLHEAQGMKSRKLLTKTTIHSTSTSTSTSSSKDHQKIEGSANETNNGKMSGHTKQSEDRKKLENFIVKSSPVVEQRQAPTKQFPDVVDLAGMDYSPARRKSPIHN</sequence>
<organism evidence="3 4">
    <name type="scientific">Heracleum sosnowskyi</name>
    <dbReference type="NCBI Taxonomy" id="360622"/>
    <lineage>
        <taxon>Eukaryota</taxon>
        <taxon>Viridiplantae</taxon>
        <taxon>Streptophyta</taxon>
        <taxon>Embryophyta</taxon>
        <taxon>Tracheophyta</taxon>
        <taxon>Spermatophyta</taxon>
        <taxon>Magnoliopsida</taxon>
        <taxon>eudicotyledons</taxon>
        <taxon>Gunneridae</taxon>
        <taxon>Pentapetalae</taxon>
        <taxon>asterids</taxon>
        <taxon>campanulids</taxon>
        <taxon>Apiales</taxon>
        <taxon>Apiaceae</taxon>
        <taxon>Apioideae</taxon>
        <taxon>apioid superclade</taxon>
        <taxon>Tordylieae</taxon>
        <taxon>Tordyliinae</taxon>
        <taxon>Heracleum</taxon>
    </lineage>
</organism>
<reference evidence="3" key="1">
    <citation type="submission" date="2023-02" db="EMBL/GenBank/DDBJ databases">
        <title>Genome of toxic invasive species Heracleum sosnowskyi carries increased number of genes despite the absence of recent whole-genome duplications.</title>
        <authorList>
            <person name="Schelkunov M."/>
            <person name="Shtratnikova V."/>
            <person name="Makarenko M."/>
            <person name="Klepikova A."/>
            <person name="Omelchenko D."/>
            <person name="Novikova G."/>
            <person name="Obukhova E."/>
            <person name="Bogdanov V."/>
            <person name="Penin A."/>
            <person name="Logacheva M."/>
        </authorList>
    </citation>
    <scope>NUCLEOTIDE SEQUENCE</scope>
    <source>
        <strain evidence="3">Hsosn_3</strain>
        <tissue evidence="3">Leaf</tissue>
    </source>
</reference>
<keyword evidence="2" id="KW-0732">Signal</keyword>
<feature type="signal peptide" evidence="2">
    <location>
        <begin position="1"/>
        <end position="22"/>
    </location>
</feature>
<keyword evidence="4" id="KW-1185">Reference proteome</keyword>
<evidence type="ECO:0000313" key="4">
    <source>
        <dbReference type="Proteomes" id="UP001237642"/>
    </source>
</evidence>
<name>A0AAD8NCM1_9APIA</name>
<dbReference type="InterPro" id="IPR049306">
    <property type="entry name" value="GLV1-2"/>
</dbReference>
<dbReference type="Pfam" id="PF21529">
    <property type="entry name" value="GLV1-2"/>
    <property type="match status" value="1"/>
</dbReference>
<feature type="chain" id="PRO_5041927151" evidence="2">
    <location>
        <begin position="23"/>
        <end position="120"/>
    </location>
</feature>